<feature type="domain" description="Citrate transporter-like" evidence="9">
    <location>
        <begin position="25"/>
        <end position="362"/>
    </location>
</feature>
<dbReference type="InterPro" id="IPR004680">
    <property type="entry name" value="Cit_transptr-like_dom"/>
</dbReference>
<feature type="transmembrane region" description="Helical" evidence="8">
    <location>
        <begin position="41"/>
        <end position="59"/>
    </location>
</feature>
<evidence type="ECO:0000256" key="7">
    <source>
        <dbReference type="ARBA" id="ARBA00023136"/>
    </source>
</evidence>
<keyword evidence="3" id="KW-0813">Transport</keyword>
<keyword evidence="11" id="KW-1185">Reference proteome</keyword>
<dbReference type="AlphaFoldDB" id="A0A2R4W2I6"/>
<dbReference type="Proteomes" id="UP000244792">
    <property type="component" value="Chromosome"/>
</dbReference>
<dbReference type="KEGG" id="taci:TDSAC_1533"/>
<evidence type="ECO:0000256" key="1">
    <source>
        <dbReference type="ARBA" id="ARBA00004651"/>
    </source>
</evidence>
<feature type="transmembrane region" description="Helical" evidence="8">
    <location>
        <begin position="12"/>
        <end position="29"/>
    </location>
</feature>
<proteinExistence type="inferred from homology"/>
<feature type="transmembrane region" description="Helical" evidence="8">
    <location>
        <begin position="354"/>
        <end position="380"/>
    </location>
</feature>
<evidence type="ECO:0000259" key="9">
    <source>
        <dbReference type="Pfam" id="PF03600"/>
    </source>
</evidence>
<comment type="subcellular location">
    <subcellularLocation>
        <location evidence="1">Cell membrane</location>
        <topology evidence="1">Multi-pass membrane protein</topology>
    </subcellularLocation>
</comment>
<feature type="transmembrane region" description="Helical" evidence="8">
    <location>
        <begin position="71"/>
        <end position="99"/>
    </location>
</feature>
<evidence type="ECO:0000256" key="4">
    <source>
        <dbReference type="ARBA" id="ARBA00022475"/>
    </source>
</evidence>
<feature type="transmembrane region" description="Helical" evidence="8">
    <location>
        <begin position="147"/>
        <end position="167"/>
    </location>
</feature>
<keyword evidence="4" id="KW-1003">Cell membrane</keyword>
<dbReference type="GO" id="GO:0005886">
    <property type="term" value="C:plasma membrane"/>
    <property type="evidence" value="ECO:0007669"/>
    <property type="project" value="UniProtKB-SubCell"/>
</dbReference>
<dbReference type="GO" id="GO:0015105">
    <property type="term" value="F:arsenite transmembrane transporter activity"/>
    <property type="evidence" value="ECO:0007669"/>
    <property type="project" value="InterPro"/>
</dbReference>
<dbReference type="PANTHER" id="PTHR43302:SF5">
    <property type="entry name" value="TRANSPORTER ARSB-RELATED"/>
    <property type="match status" value="1"/>
</dbReference>
<evidence type="ECO:0000313" key="11">
    <source>
        <dbReference type="Proteomes" id="UP000244792"/>
    </source>
</evidence>
<protein>
    <submittedName>
        <fullName evidence="10">Transporter, YbiR family</fullName>
    </submittedName>
</protein>
<comment type="similarity">
    <text evidence="2">Belongs to the CitM (TC 2.A.11) transporter family.</text>
</comment>
<feature type="transmembrane region" description="Helical" evidence="8">
    <location>
        <begin position="105"/>
        <end position="135"/>
    </location>
</feature>
<dbReference type="EMBL" id="CP020921">
    <property type="protein sequence ID" value="AWB10872.1"/>
    <property type="molecule type" value="Genomic_DNA"/>
</dbReference>
<feature type="transmembrane region" description="Helical" evidence="8">
    <location>
        <begin position="229"/>
        <end position="262"/>
    </location>
</feature>
<name>A0A2R4W2I6_THEAF</name>
<gene>
    <name evidence="10" type="ORF">TDSAC_1533</name>
</gene>
<evidence type="ECO:0000256" key="3">
    <source>
        <dbReference type="ARBA" id="ARBA00022448"/>
    </source>
</evidence>
<organism evidence="10 11">
    <name type="scientific">Thermodesulfobium acidiphilum</name>
    <dbReference type="NCBI Taxonomy" id="1794699"/>
    <lineage>
        <taxon>Bacteria</taxon>
        <taxon>Pseudomonadati</taxon>
        <taxon>Thermodesulfobiota</taxon>
        <taxon>Thermodesulfobiia</taxon>
        <taxon>Thermodesulfobiales</taxon>
        <taxon>Thermodesulfobiaceae</taxon>
        <taxon>Thermodesulfobium</taxon>
    </lineage>
</organism>
<accession>A0A2R4W2I6</accession>
<feature type="transmembrane region" description="Helical" evidence="8">
    <location>
        <begin position="317"/>
        <end position="342"/>
    </location>
</feature>
<dbReference type="PANTHER" id="PTHR43302">
    <property type="entry name" value="TRANSPORTER ARSB-RELATED"/>
    <property type="match status" value="1"/>
</dbReference>
<feature type="transmembrane region" description="Helical" evidence="8">
    <location>
        <begin position="187"/>
        <end position="208"/>
    </location>
</feature>
<evidence type="ECO:0000313" key="10">
    <source>
        <dbReference type="EMBL" id="AWB10872.1"/>
    </source>
</evidence>
<dbReference type="PRINTS" id="PR00758">
    <property type="entry name" value="ARSENICPUMP"/>
</dbReference>
<evidence type="ECO:0000256" key="5">
    <source>
        <dbReference type="ARBA" id="ARBA00022692"/>
    </source>
</evidence>
<dbReference type="InterPro" id="IPR000802">
    <property type="entry name" value="Arsenical_pump_ArsB"/>
</dbReference>
<feature type="transmembrane region" description="Helical" evidence="8">
    <location>
        <begin position="392"/>
        <end position="411"/>
    </location>
</feature>
<dbReference type="OrthoDB" id="9765532at2"/>
<keyword evidence="6 8" id="KW-1133">Transmembrane helix</keyword>
<evidence type="ECO:0000256" key="6">
    <source>
        <dbReference type="ARBA" id="ARBA00022989"/>
    </source>
</evidence>
<keyword evidence="7 8" id="KW-0472">Membrane</keyword>
<reference evidence="10 11" key="1">
    <citation type="submission" date="2017-04" db="EMBL/GenBank/DDBJ databases">
        <title>Genomic insights into metabolism of Thermodesulfobium acidiphilum.</title>
        <authorList>
            <person name="Toshchakov S.V."/>
            <person name="Frolov E.N."/>
            <person name="Kublanov I.V."/>
            <person name="Samarov N.I."/>
            <person name="Novikov A."/>
            <person name="Lebedinsky A.V."/>
            <person name="Bonch-Osmolovskaya E.A."/>
            <person name="Chernyh N.A."/>
        </authorList>
    </citation>
    <scope>NUCLEOTIDE SEQUENCE [LARGE SCALE GENOMIC DNA]</scope>
    <source>
        <strain evidence="10 11">3127-1</strain>
    </source>
</reference>
<dbReference type="RefSeq" id="WP_108309686.1">
    <property type="nucleotide sequence ID" value="NZ_CP020921.1"/>
</dbReference>
<keyword evidence="5 8" id="KW-0812">Transmembrane</keyword>
<sequence length="412" mass="46060">MHSIEQVNFINAKIVVSLLILLFLLFVLSVGKSPYFKIDRASSAIIGSCFVIIFRILNFDQAVSSVDIRTIVLLFNMMILSGSLKLAGFFPMAGLFLISNAKNRIILLYLTIFITGFLSMIIINDIVCLLFTPIIISICIRTKTYPIPFLLGIALASNIGSACSLIGNPQNIMIANLSKISFLQYFSKTFLLSIIGLFLISILLHFLYKDKLPKESLSIRYKKFVFHRYLVYKSISVLLFVIIGFLLNINQVVISSLGVAFLMLTKRIKSEKLIKEVDYSLLLTFIGLFIVIGAVEKSGIINIVINNLGFKIFDNIYLFAFLTAILSNIIGNVPSVMILHYFIPSENINYGWTILAMISTLAGNLTFTGSIANIIVAEIAKKNKIEIKFLDYLKIGFPTTLLLIILSLLTLK</sequence>
<dbReference type="Pfam" id="PF03600">
    <property type="entry name" value="CitMHS"/>
    <property type="match status" value="1"/>
</dbReference>
<feature type="transmembrane region" description="Helical" evidence="8">
    <location>
        <begin position="282"/>
        <end position="305"/>
    </location>
</feature>
<evidence type="ECO:0000256" key="8">
    <source>
        <dbReference type="SAM" id="Phobius"/>
    </source>
</evidence>
<evidence type="ECO:0000256" key="2">
    <source>
        <dbReference type="ARBA" id="ARBA00009843"/>
    </source>
</evidence>